<protein>
    <submittedName>
        <fullName evidence="3">BatA domain-containing protein</fullName>
    </submittedName>
</protein>
<dbReference type="InterPro" id="IPR024163">
    <property type="entry name" value="Aerotolerance_reg_N"/>
</dbReference>
<feature type="domain" description="Aerotolerance regulator N-terminal" evidence="2">
    <location>
        <begin position="1"/>
        <end position="77"/>
    </location>
</feature>
<proteinExistence type="predicted"/>
<organism evidence="3 4">
    <name type="scientific">Chitinophaga nivalis</name>
    <dbReference type="NCBI Taxonomy" id="2991709"/>
    <lineage>
        <taxon>Bacteria</taxon>
        <taxon>Pseudomonadati</taxon>
        <taxon>Bacteroidota</taxon>
        <taxon>Chitinophagia</taxon>
        <taxon>Chitinophagales</taxon>
        <taxon>Chitinophagaceae</taxon>
        <taxon>Chitinophaga</taxon>
    </lineage>
</organism>
<dbReference type="RefSeq" id="WP_264728649.1">
    <property type="nucleotide sequence ID" value="NZ_JAPDNR010000001.1"/>
</dbReference>
<evidence type="ECO:0000313" key="4">
    <source>
        <dbReference type="Proteomes" id="UP001207742"/>
    </source>
</evidence>
<keyword evidence="1" id="KW-0812">Transmembrane</keyword>
<keyword evidence="1" id="KW-0472">Membrane</keyword>
<comment type="caution">
    <text evidence="3">The sequence shown here is derived from an EMBL/GenBank/DDBJ whole genome shotgun (WGS) entry which is preliminary data.</text>
</comment>
<name>A0ABT3IHF9_9BACT</name>
<dbReference type="Pfam" id="PF07584">
    <property type="entry name" value="BatA"/>
    <property type="match status" value="1"/>
</dbReference>
<evidence type="ECO:0000256" key="1">
    <source>
        <dbReference type="SAM" id="Phobius"/>
    </source>
</evidence>
<gene>
    <name evidence="3" type="ORF">OL497_05720</name>
</gene>
<keyword evidence="1" id="KW-1133">Transmembrane helix</keyword>
<evidence type="ECO:0000313" key="3">
    <source>
        <dbReference type="EMBL" id="MCW3483378.1"/>
    </source>
</evidence>
<feature type="transmembrane region" description="Helical" evidence="1">
    <location>
        <begin position="6"/>
        <end position="25"/>
    </location>
</feature>
<dbReference type="EMBL" id="JAPDNS010000001">
    <property type="protein sequence ID" value="MCW3483378.1"/>
    <property type="molecule type" value="Genomic_DNA"/>
</dbReference>
<dbReference type="Proteomes" id="UP001207742">
    <property type="component" value="Unassembled WGS sequence"/>
</dbReference>
<dbReference type="InterPro" id="IPR011933">
    <property type="entry name" value="Double_TM_dom"/>
</dbReference>
<keyword evidence="4" id="KW-1185">Reference proteome</keyword>
<accession>A0ABT3IHF9</accession>
<evidence type="ECO:0000259" key="2">
    <source>
        <dbReference type="Pfam" id="PF07584"/>
    </source>
</evidence>
<reference evidence="3 4" key="1">
    <citation type="submission" date="2022-10" db="EMBL/GenBank/DDBJ databases">
        <title>Chitinophaga nivalis PC15 sp. nov., isolated from Pyeongchang county, South Korea.</title>
        <authorList>
            <person name="Trinh H.N."/>
        </authorList>
    </citation>
    <scope>NUCLEOTIDE SEQUENCE [LARGE SCALE GENOMIC DNA]</scope>
    <source>
        <strain evidence="3 4">PC14</strain>
    </source>
</reference>
<feature type="transmembrane region" description="Helical" evidence="1">
    <location>
        <begin position="57"/>
        <end position="79"/>
    </location>
</feature>
<dbReference type="NCBIfam" id="TIGR02226">
    <property type="entry name" value="two_anch"/>
    <property type="match status" value="1"/>
</dbReference>
<sequence length="442" mass="50728">MLYLLQPIWMLLVSGITIPVFIHLWHRRPARVRKVGSIQLLAAATVKHARSKRVSEWWLLLLRCLLILLLALLLSQPVWRRPFTAHTQKGWVLVEPVAYTHFKPVIDSLLQAGYQLHAWDTAFESSTPGTWSPDTLQLPYWQTLQLLPKKIPGDLPVYLFTGQQLRRFQGNRPVLPLHLHWYTAALTDTAERWDALQYPLENGGTRILQGYSTGTGTRYEYHDTAATAAPPLRVTVYAGKYPADASYLYAALQAVQQYTRRKINITLVKAGQTLPQEQDWLWWLSEQPVPAGIQATRQVVYAAGKINQDRAVWAGRDISVTKRIITSANDNALLKDSYGHTLLAKGDTLYTHLHPAWSEWVWNEQFPVYLLQWMFPAPAMGHHDRRNIDPVQLQPVLITPDKITHPVTISDNQEKTVWILLLLVFCIERYLSLRKRKEEAHG</sequence>